<comment type="cofactor">
    <cofactor evidence="1">
        <name>Zn(2+)</name>
        <dbReference type="ChEBI" id="CHEBI:29105"/>
    </cofactor>
</comment>
<dbReference type="PANTHER" id="PTHR37326:SF1">
    <property type="entry name" value="BLL3975 PROTEIN"/>
    <property type="match status" value="1"/>
</dbReference>
<dbReference type="Pfam" id="PF03105">
    <property type="entry name" value="SPX"/>
    <property type="match status" value="2"/>
</dbReference>
<accession>A0AAD5SDC6</accession>
<dbReference type="InterPro" id="IPR055438">
    <property type="entry name" value="AstE_AspA_cat"/>
</dbReference>
<dbReference type="GO" id="GO:0046872">
    <property type="term" value="F:metal ion binding"/>
    <property type="evidence" value="ECO:0007669"/>
    <property type="project" value="UniProtKB-KW"/>
</dbReference>
<gene>
    <name evidence="6" type="ORF">HK097_007271</name>
</gene>
<protein>
    <recommendedName>
        <fullName evidence="5">SPX domain-containing protein</fullName>
    </recommendedName>
</protein>
<feature type="domain" description="SPX" evidence="5">
    <location>
        <begin position="1"/>
        <end position="144"/>
    </location>
</feature>
<organism evidence="6 7">
    <name type="scientific">Rhizophlyctis rosea</name>
    <dbReference type="NCBI Taxonomy" id="64517"/>
    <lineage>
        <taxon>Eukaryota</taxon>
        <taxon>Fungi</taxon>
        <taxon>Fungi incertae sedis</taxon>
        <taxon>Chytridiomycota</taxon>
        <taxon>Chytridiomycota incertae sedis</taxon>
        <taxon>Chytridiomycetes</taxon>
        <taxon>Rhizophlyctidales</taxon>
        <taxon>Rhizophlyctidaceae</taxon>
        <taxon>Rhizophlyctis</taxon>
    </lineage>
</organism>
<proteinExistence type="predicted"/>
<dbReference type="InterPro" id="IPR053138">
    <property type="entry name" value="N-alpha-Ac-DABA_deacetylase"/>
</dbReference>
<evidence type="ECO:0000256" key="3">
    <source>
        <dbReference type="ARBA" id="ARBA00022801"/>
    </source>
</evidence>
<dbReference type="PANTHER" id="PTHR37326">
    <property type="entry name" value="BLL3975 PROTEIN"/>
    <property type="match status" value="1"/>
</dbReference>
<keyword evidence="4" id="KW-0862">Zinc</keyword>
<dbReference type="Pfam" id="PF24827">
    <property type="entry name" value="AstE_AspA_cat"/>
    <property type="match status" value="1"/>
</dbReference>
<reference evidence="6" key="1">
    <citation type="submission" date="2020-05" db="EMBL/GenBank/DDBJ databases">
        <title>Phylogenomic resolution of chytrid fungi.</title>
        <authorList>
            <person name="Stajich J.E."/>
            <person name="Amses K."/>
            <person name="Simmons R."/>
            <person name="Seto K."/>
            <person name="Myers J."/>
            <person name="Bonds A."/>
            <person name="Quandt C.A."/>
            <person name="Barry K."/>
            <person name="Liu P."/>
            <person name="Grigoriev I."/>
            <person name="Longcore J.E."/>
            <person name="James T.Y."/>
        </authorList>
    </citation>
    <scope>NUCLEOTIDE SEQUENCE</scope>
    <source>
        <strain evidence="6">JEL0318</strain>
    </source>
</reference>
<dbReference type="CDD" id="cd14447">
    <property type="entry name" value="SPX"/>
    <property type="match status" value="1"/>
</dbReference>
<dbReference type="InterPro" id="IPR004331">
    <property type="entry name" value="SPX_dom"/>
</dbReference>
<evidence type="ECO:0000313" key="6">
    <source>
        <dbReference type="EMBL" id="KAJ3051705.1"/>
    </source>
</evidence>
<evidence type="ECO:0000313" key="7">
    <source>
        <dbReference type="Proteomes" id="UP001212841"/>
    </source>
</evidence>
<dbReference type="AlphaFoldDB" id="A0AAD5SDC6"/>
<dbReference type="CDD" id="cd06251">
    <property type="entry name" value="M14_ASTE_ASPA-like"/>
    <property type="match status" value="1"/>
</dbReference>
<dbReference type="Proteomes" id="UP001212841">
    <property type="component" value="Unassembled WGS sequence"/>
</dbReference>
<keyword evidence="7" id="KW-1185">Reference proteome</keyword>
<dbReference type="EMBL" id="JADGJD010000366">
    <property type="protein sequence ID" value="KAJ3051705.1"/>
    <property type="molecule type" value="Genomic_DNA"/>
</dbReference>
<comment type="caution">
    <text evidence="6">The sequence shown here is derived from an EMBL/GenBank/DDBJ whole genome shotgun (WGS) entry which is preliminary data.</text>
</comment>
<evidence type="ECO:0000256" key="1">
    <source>
        <dbReference type="ARBA" id="ARBA00001947"/>
    </source>
</evidence>
<dbReference type="Gene3D" id="3.40.630.10">
    <property type="entry name" value="Zn peptidases"/>
    <property type="match status" value="1"/>
</dbReference>
<evidence type="ECO:0000256" key="4">
    <source>
        <dbReference type="ARBA" id="ARBA00022833"/>
    </source>
</evidence>
<sequence>MKFAKQLMLRAIPSWSDHYMDYKSLKKVVKDYGTRYQESKDDAVMKEITIAEFCEAVKVEAQKVDDWHTAKEKEAEEKLEALDGAWNVTMNDEEQENWISEMDELILHLENLLDFCAANNAAFKKILKKFDKHLSTDLSRTFWTTVTNYRFVKSQKDEQLLLRAKQAWRKRVPAVTVDSPEPLQVLDTSVTPTVSCLDLDALPRGQVSHLWVAITEDGLGNVTKVPVIVARGLKGGPIVGLTAALHGNELNGIPLIHRLFREIDCQELHGTLVACPVANAAGYLRGQRGYSDGSDLNRMMPGKQNGSAPQVYAFNLMERLIKKMEYLLDLHTASKGRVNSLYVRADMIDSRTRKMATLQNPQIIVHNSAPDGSLRGAAMAAGIPAITVEIGDPSRFQKRFIKNALLGVTNILCHLNMTPQEPDMSDFQPVVCSRSYWIFAEQGGVLNVLPEICTWVRKGEPIAYLHSLFGGILQTYVAPEDGIVIGKSVDPVCESGSRILHLGVVHEEFPRVANDGHL</sequence>
<keyword evidence="2" id="KW-0479">Metal-binding</keyword>
<evidence type="ECO:0000259" key="5">
    <source>
        <dbReference type="PROSITE" id="PS51382"/>
    </source>
</evidence>
<dbReference type="SUPFAM" id="SSF53187">
    <property type="entry name" value="Zn-dependent exopeptidases"/>
    <property type="match status" value="1"/>
</dbReference>
<dbReference type="PROSITE" id="PS51382">
    <property type="entry name" value="SPX"/>
    <property type="match status" value="1"/>
</dbReference>
<dbReference type="GO" id="GO:0016788">
    <property type="term" value="F:hydrolase activity, acting on ester bonds"/>
    <property type="evidence" value="ECO:0007669"/>
    <property type="project" value="InterPro"/>
</dbReference>
<evidence type="ECO:0000256" key="2">
    <source>
        <dbReference type="ARBA" id="ARBA00022723"/>
    </source>
</evidence>
<name>A0AAD5SDC6_9FUNG</name>
<keyword evidence="3" id="KW-0378">Hydrolase</keyword>